<evidence type="ECO:0000256" key="3">
    <source>
        <dbReference type="SAM" id="Coils"/>
    </source>
</evidence>
<dbReference type="NCBIfam" id="TIGR00254">
    <property type="entry name" value="GGDEF"/>
    <property type="match status" value="1"/>
</dbReference>
<dbReference type="Proteomes" id="UP000198736">
    <property type="component" value="Unassembled WGS sequence"/>
</dbReference>
<keyword evidence="6" id="KW-0808">Transferase</keyword>
<protein>
    <recommendedName>
        <fullName evidence="1">diguanylate cyclase</fullName>
        <ecNumber evidence="1">2.7.7.65</ecNumber>
    </recommendedName>
</protein>
<feature type="region of interest" description="Disordered" evidence="4">
    <location>
        <begin position="104"/>
        <end position="126"/>
    </location>
</feature>
<dbReference type="InterPro" id="IPR029787">
    <property type="entry name" value="Nucleotide_cyclase"/>
</dbReference>
<evidence type="ECO:0000256" key="2">
    <source>
        <dbReference type="ARBA" id="ARBA00034247"/>
    </source>
</evidence>
<dbReference type="EMBL" id="CZPZ01000001">
    <property type="protein sequence ID" value="CUS31513.1"/>
    <property type="molecule type" value="Genomic_DNA"/>
</dbReference>
<dbReference type="InterPro" id="IPR029016">
    <property type="entry name" value="GAF-like_dom_sf"/>
</dbReference>
<dbReference type="RefSeq" id="WP_090893735.1">
    <property type="nucleotide sequence ID" value="NZ_CZPZ01000001.1"/>
</dbReference>
<dbReference type="PANTHER" id="PTHR45138:SF9">
    <property type="entry name" value="DIGUANYLATE CYCLASE DGCM-RELATED"/>
    <property type="match status" value="1"/>
</dbReference>
<dbReference type="FunFam" id="3.30.70.270:FF:000001">
    <property type="entry name" value="Diguanylate cyclase domain protein"/>
    <property type="match status" value="1"/>
</dbReference>
<gene>
    <name evidence="6" type="ORF">COMA2_10146</name>
</gene>
<dbReference type="PROSITE" id="PS50887">
    <property type="entry name" value="GGDEF"/>
    <property type="match status" value="1"/>
</dbReference>
<dbReference type="SMART" id="SM00267">
    <property type="entry name" value="GGDEF"/>
    <property type="match status" value="1"/>
</dbReference>
<dbReference type="SUPFAM" id="SSF55073">
    <property type="entry name" value="Nucleotide cyclase"/>
    <property type="match status" value="1"/>
</dbReference>
<evidence type="ECO:0000256" key="4">
    <source>
        <dbReference type="SAM" id="MobiDB-lite"/>
    </source>
</evidence>
<sequence length="384" mass="42294">MAKQTVSDASRLSDELARVTRELEHAQGELQHSHQRLTSLYRLTDALASSPDEEEIIKVLTKGLPPLIDPAMIGVARANRNRAWVWSDSQNREREAQARRYLLRRLGPSPSHETESNAPLRRGRPRHLRLIPPSAPQQAIQEQDATFGEEVSLALGSDETGLLLVQLKDPDRFTPRDREVLDTVGAALSLALRHAQTQQRARAMALHDPLTGLFNTHAFERALMRELSVGLRYGVPACLLLLDLDFFKIVNDRLGHTAGDQVLKEAADLMRGTVRDSDIVGRCKGNTFAVVLPHADRQQARALAERLREKVERHPFTVEDGHVRTTASIGLAAVPDATVVSIAEWMMVGDTALNDAKTQGRNRVVLHAPKPPGVACAVALSCAA</sequence>
<accession>A0A0S4L421</accession>
<keyword evidence="7" id="KW-1185">Reference proteome</keyword>
<dbReference type="PANTHER" id="PTHR45138">
    <property type="entry name" value="REGULATORY COMPONENTS OF SENSORY TRANSDUCTION SYSTEM"/>
    <property type="match status" value="1"/>
</dbReference>
<name>A0A0S4L421_9BACT</name>
<comment type="catalytic activity">
    <reaction evidence="2">
        <text>2 GTP = 3',3'-c-di-GMP + 2 diphosphate</text>
        <dbReference type="Rhea" id="RHEA:24898"/>
        <dbReference type="ChEBI" id="CHEBI:33019"/>
        <dbReference type="ChEBI" id="CHEBI:37565"/>
        <dbReference type="ChEBI" id="CHEBI:58805"/>
        <dbReference type="EC" id="2.7.7.65"/>
    </reaction>
</comment>
<dbReference type="Gene3D" id="3.30.70.270">
    <property type="match status" value="1"/>
</dbReference>
<dbReference type="Pfam" id="PF00990">
    <property type="entry name" value="GGDEF"/>
    <property type="match status" value="1"/>
</dbReference>
<keyword evidence="6" id="KW-0548">Nucleotidyltransferase</keyword>
<feature type="coiled-coil region" evidence="3">
    <location>
        <begin position="9"/>
        <end position="36"/>
    </location>
</feature>
<evidence type="ECO:0000256" key="1">
    <source>
        <dbReference type="ARBA" id="ARBA00012528"/>
    </source>
</evidence>
<proteinExistence type="predicted"/>
<dbReference type="InterPro" id="IPR050469">
    <property type="entry name" value="Diguanylate_Cyclase"/>
</dbReference>
<organism evidence="6 7">
    <name type="scientific">Candidatus Nitrospira nitrificans</name>
    <dbReference type="NCBI Taxonomy" id="1742973"/>
    <lineage>
        <taxon>Bacteria</taxon>
        <taxon>Pseudomonadati</taxon>
        <taxon>Nitrospirota</taxon>
        <taxon>Nitrospiria</taxon>
        <taxon>Nitrospirales</taxon>
        <taxon>Nitrospiraceae</taxon>
        <taxon>Nitrospira</taxon>
    </lineage>
</organism>
<dbReference type="STRING" id="1742973.COMA2_10146"/>
<keyword evidence="3" id="KW-0175">Coiled coil</keyword>
<dbReference type="AlphaFoldDB" id="A0A0S4L421"/>
<dbReference type="InterPro" id="IPR043128">
    <property type="entry name" value="Rev_trsase/Diguanyl_cyclase"/>
</dbReference>
<dbReference type="SUPFAM" id="SSF55781">
    <property type="entry name" value="GAF domain-like"/>
    <property type="match status" value="1"/>
</dbReference>
<dbReference type="InterPro" id="IPR000160">
    <property type="entry name" value="GGDEF_dom"/>
</dbReference>
<dbReference type="GO" id="GO:0052621">
    <property type="term" value="F:diguanylate cyclase activity"/>
    <property type="evidence" value="ECO:0007669"/>
    <property type="project" value="UniProtKB-EC"/>
</dbReference>
<feature type="domain" description="GGDEF" evidence="5">
    <location>
        <begin position="235"/>
        <end position="369"/>
    </location>
</feature>
<reference evidence="7" key="1">
    <citation type="submission" date="2015-10" db="EMBL/GenBank/DDBJ databases">
        <authorList>
            <person name="Luecker S."/>
            <person name="Luecker S."/>
        </authorList>
    </citation>
    <scope>NUCLEOTIDE SEQUENCE [LARGE SCALE GENOMIC DNA]</scope>
</reference>
<dbReference type="OrthoDB" id="5429942at2"/>
<evidence type="ECO:0000313" key="6">
    <source>
        <dbReference type="EMBL" id="CUS31513.1"/>
    </source>
</evidence>
<dbReference type="Gene3D" id="3.30.450.40">
    <property type="match status" value="1"/>
</dbReference>
<dbReference type="CDD" id="cd01949">
    <property type="entry name" value="GGDEF"/>
    <property type="match status" value="1"/>
</dbReference>
<dbReference type="EC" id="2.7.7.65" evidence="1"/>
<evidence type="ECO:0000259" key="5">
    <source>
        <dbReference type="PROSITE" id="PS50887"/>
    </source>
</evidence>
<evidence type="ECO:0000313" key="7">
    <source>
        <dbReference type="Proteomes" id="UP000198736"/>
    </source>
</evidence>